<evidence type="ECO:0000313" key="2">
    <source>
        <dbReference type="Proteomes" id="UP000003460"/>
    </source>
</evidence>
<reference evidence="1" key="1">
    <citation type="submission" date="2009-09" db="EMBL/GenBank/DDBJ databases">
        <authorList>
            <person name="Weinstock G."/>
            <person name="Sodergren E."/>
            <person name="Clifton S."/>
            <person name="Fulton L."/>
            <person name="Fulton B."/>
            <person name="Courtney L."/>
            <person name="Fronick C."/>
            <person name="Harrison M."/>
            <person name="Strong C."/>
            <person name="Farmer C."/>
            <person name="Delahaunty K."/>
            <person name="Markovic C."/>
            <person name="Hall O."/>
            <person name="Minx P."/>
            <person name="Tomlinson C."/>
            <person name="Mitreva M."/>
            <person name="Nelson J."/>
            <person name="Hou S."/>
            <person name="Wollam A."/>
            <person name="Pepin K.H."/>
            <person name="Johnson M."/>
            <person name="Bhonagiri V."/>
            <person name="Nash W.E."/>
            <person name="Warren W."/>
            <person name="Chinwalla A."/>
            <person name="Mardis E.R."/>
            <person name="Wilson R.K."/>
        </authorList>
    </citation>
    <scope>NUCLEOTIDE SEQUENCE [LARGE SCALE GENOMIC DNA]</scope>
    <source>
        <strain evidence="1">ATCC 51259</strain>
    </source>
</reference>
<sequence>MMWLFAGKIVQSFCDFRRNIGHIPLRVYMGVRKKHANKPLGLVFW</sequence>
<dbReference type="AlphaFoldDB" id="C9LJI7"/>
<evidence type="ECO:0000313" key="1">
    <source>
        <dbReference type="EMBL" id="EEX70815.1"/>
    </source>
</evidence>
<dbReference type="Proteomes" id="UP000003460">
    <property type="component" value="Unassembled WGS sequence"/>
</dbReference>
<accession>C9LJI7</accession>
<keyword evidence="2" id="KW-1185">Reference proteome</keyword>
<dbReference type="EMBL" id="ACIJ02000027">
    <property type="protein sequence ID" value="EEX70815.1"/>
    <property type="molecule type" value="Genomic_DNA"/>
</dbReference>
<comment type="caution">
    <text evidence="1">The sequence shown here is derived from an EMBL/GenBank/DDBJ whole genome shotgun (WGS) entry which is preliminary data.</text>
</comment>
<protein>
    <submittedName>
        <fullName evidence="1">Uncharacterized protein</fullName>
    </submittedName>
</protein>
<proteinExistence type="predicted"/>
<dbReference type="HOGENOM" id="CLU_3220325_0_0_10"/>
<name>C9LJI7_9BACT</name>
<gene>
    <name evidence="1" type="ORF">GCWU000325_02399</name>
</gene>
<organism evidence="1 2">
    <name type="scientific">Alloprevotella tannerae ATCC 51259</name>
    <dbReference type="NCBI Taxonomy" id="626522"/>
    <lineage>
        <taxon>Bacteria</taxon>
        <taxon>Pseudomonadati</taxon>
        <taxon>Bacteroidota</taxon>
        <taxon>Bacteroidia</taxon>
        <taxon>Bacteroidales</taxon>
        <taxon>Prevotellaceae</taxon>
        <taxon>Alloprevotella</taxon>
    </lineage>
</organism>